<evidence type="ECO:0000313" key="3">
    <source>
        <dbReference type="EMBL" id="QQQ17237.1"/>
    </source>
</evidence>
<feature type="region of interest" description="Disordered" evidence="1">
    <location>
        <begin position="245"/>
        <end position="267"/>
    </location>
</feature>
<evidence type="ECO:0000256" key="1">
    <source>
        <dbReference type="SAM" id="MobiDB-lite"/>
    </source>
</evidence>
<protein>
    <submittedName>
        <fullName evidence="3">Uncharacterized protein</fullName>
    </submittedName>
</protein>
<dbReference type="EMBL" id="CP067977">
    <property type="protein sequence ID" value="QQQ17237.1"/>
    <property type="molecule type" value="Genomic_DNA"/>
</dbReference>
<keyword evidence="2" id="KW-0472">Membrane</keyword>
<keyword evidence="2" id="KW-0812">Transmembrane</keyword>
<dbReference type="Proteomes" id="UP000595448">
    <property type="component" value="Chromosome"/>
</dbReference>
<reference evidence="3 4" key="1">
    <citation type="submission" date="2021-01" db="EMBL/GenBank/DDBJ databases">
        <title>Brevundimonas vitis sp. nov., an bacterium isolated from grape (Vitis vinifera).</title>
        <authorList>
            <person name="Jiang L."/>
            <person name="Lee J."/>
        </authorList>
    </citation>
    <scope>NUCLEOTIDE SEQUENCE [LARGE SCALE GENOMIC DNA]</scope>
    <source>
        <strain evidence="3 4">GRTSA-9</strain>
    </source>
</reference>
<accession>A0ABX7BJ15</accession>
<dbReference type="RefSeq" id="WP_201101420.1">
    <property type="nucleotide sequence ID" value="NZ_CP067977.1"/>
</dbReference>
<evidence type="ECO:0000313" key="4">
    <source>
        <dbReference type="Proteomes" id="UP000595448"/>
    </source>
</evidence>
<feature type="compositionally biased region" description="Pro residues" evidence="1">
    <location>
        <begin position="184"/>
        <end position="199"/>
    </location>
</feature>
<sequence>MANYPSDFQAPEAAFEMVDPPVFLGVEPLLIVLFLLALLAVAALGYMQGRRAGRAQNGDDAPAAIHKALLAASQAAMSADSNTLKSKAVALLNRIEDLLGPVLIVGTGLGGSVKGLKEAIKGEVKEEAKPAPAKPTAAPVAPPAACSCGHEGRPGECICGGSAGATAANALAFNHVTVIGLSPAPQPTPTPPAPAPTPEAPKTRKMDADEQTQALAKAVRAFHDHWAPEPRKRIEELKAARAALSRLPAGPKGHGAPDLSHGGGAHH</sequence>
<keyword evidence="2" id="KW-1133">Transmembrane helix</keyword>
<gene>
    <name evidence="3" type="ORF">JIP62_07580</name>
</gene>
<feature type="region of interest" description="Disordered" evidence="1">
    <location>
        <begin position="182"/>
        <end position="209"/>
    </location>
</feature>
<keyword evidence="4" id="KW-1185">Reference proteome</keyword>
<proteinExistence type="predicted"/>
<name>A0ABX7BJ15_9CAUL</name>
<feature type="transmembrane region" description="Helical" evidence="2">
    <location>
        <begin position="29"/>
        <end position="47"/>
    </location>
</feature>
<evidence type="ECO:0000256" key="2">
    <source>
        <dbReference type="SAM" id="Phobius"/>
    </source>
</evidence>
<organism evidence="3 4">
    <name type="scientific">Brevundimonas vitisensis</name>
    <dbReference type="NCBI Taxonomy" id="2800818"/>
    <lineage>
        <taxon>Bacteria</taxon>
        <taxon>Pseudomonadati</taxon>
        <taxon>Pseudomonadota</taxon>
        <taxon>Alphaproteobacteria</taxon>
        <taxon>Caulobacterales</taxon>
        <taxon>Caulobacteraceae</taxon>
        <taxon>Brevundimonas</taxon>
    </lineage>
</organism>